<feature type="domain" description="NAD(P)-binding" evidence="1">
    <location>
        <begin position="7"/>
        <end position="172"/>
    </location>
</feature>
<dbReference type="AlphaFoldDB" id="A0A7M4DT76"/>
<dbReference type="PANTHER" id="PTHR12126:SF11">
    <property type="entry name" value="NADH DEHYDROGENASE [UBIQUINONE] 1 ALPHA SUBCOMPLEX SUBUNIT 9, MITOCHONDRIAL"/>
    <property type="match status" value="1"/>
</dbReference>
<evidence type="ECO:0000313" key="2">
    <source>
        <dbReference type="EMBL" id="VZO40670.1"/>
    </source>
</evidence>
<dbReference type="EMBL" id="CACRYJ010000071">
    <property type="protein sequence ID" value="VZO40670.1"/>
    <property type="molecule type" value="Genomic_DNA"/>
</dbReference>
<dbReference type="InterPro" id="IPR051207">
    <property type="entry name" value="ComplexI_NDUFA9_subunit"/>
</dbReference>
<dbReference type="PANTHER" id="PTHR12126">
    <property type="entry name" value="NADH-UBIQUINONE OXIDOREDUCTASE 39 KDA SUBUNIT-RELATED"/>
    <property type="match status" value="1"/>
</dbReference>
<sequence length="256" mass="26454">MKIVVIGGTGLIGSQVVTRLTEHGHEAVPAAPNTGVNSITGEGVMEALAGADVVVDVSNSPSFADQDVLDFFTTSTNTLIAAAKEAGVGHYVALSVVGADELPNSGYLRAKVAQEALIESSGLPYSIVRATQFFEFLARITDEATEGNQVHLPTAYFQPMAAADVAAVVARTAAGAPLNRRHEVGGPERFRMADLVRGALAAKNDPREVVSDPEAKYFGTALGETSLAATAEDAEVAPTHLADWSAARASAGATAH</sequence>
<protein>
    <submittedName>
        <fullName evidence="2">NmrA-like family protein</fullName>
    </submittedName>
</protein>
<organism evidence="2 3">
    <name type="scientific">Occultella aeris</name>
    <dbReference type="NCBI Taxonomy" id="2761496"/>
    <lineage>
        <taxon>Bacteria</taxon>
        <taxon>Bacillati</taxon>
        <taxon>Actinomycetota</taxon>
        <taxon>Actinomycetes</taxon>
        <taxon>Micrococcales</taxon>
        <taxon>Ruaniaceae</taxon>
        <taxon>Occultella</taxon>
    </lineage>
</organism>
<dbReference type="Proteomes" id="UP000419743">
    <property type="component" value="Unassembled WGS sequence"/>
</dbReference>
<dbReference type="Pfam" id="PF13460">
    <property type="entry name" value="NAD_binding_10"/>
    <property type="match status" value="1"/>
</dbReference>
<dbReference type="RefSeq" id="WP_156743898.1">
    <property type="nucleotide sequence ID" value="NZ_CACRYJ010000071.1"/>
</dbReference>
<proteinExistence type="predicted"/>
<gene>
    <name evidence="2" type="ORF">HALOF300_05378</name>
</gene>
<accession>A0A7M4DT76</accession>
<dbReference type="GO" id="GO:0044877">
    <property type="term" value="F:protein-containing complex binding"/>
    <property type="evidence" value="ECO:0007669"/>
    <property type="project" value="TreeGrafter"/>
</dbReference>
<dbReference type="SUPFAM" id="SSF51735">
    <property type="entry name" value="NAD(P)-binding Rossmann-fold domains"/>
    <property type="match status" value="1"/>
</dbReference>
<dbReference type="Gene3D" id="3.40.50.720">
    <property type="entry name" value="NAD(P)-binding Rossmann-like Domain"/>
    <property type="match status" value="1"/>
</dbReference>
<evidence type="ECO:0000259" key="1">
    <source>
        <dbReference type="Pfam" id="PF13460"/>
    </source>
</evidence>
<name>A0A7M4DT76_9MICO</name>
<keyword evidence="3" id="KW-1185">Reference proteome</keyword>
<comment type="caution">
    <text evidence="2">The sequence shown here is derived from an EMBL/GenBank/DDBJ whole genome shotgun (WGS) entry which is preliminary data.</text>
</comment>
<evidence type="ECO:0000313" key="3">
    <source>
        <dbReference type="Proteomes" id="UP000419743"/>
    </source>
</evidence>
<reference evidence="2 3" key="1">
    <citation type="submission" date="2019-11" db="EMBL/GenBank/DDBJ databases">
        <authorList>
            <person name="Criscuolo A."/>
        </authorList>
    </citation>
    <scope>NUCLEOTIDE SEQUENCE [LARGE SCALE GENOMIC DNA]</scope>
    <source>
        <strain evidence="2">CIP111667</strain>
    </source>
</reference>
<dbReference type="InterPro" id="IPR036291">
    <property type="entry name" value="NAD(P)-bd_dom_sf"/>
</dbReference>
<dbReference type="InterPro" id="IPR016040">
    <property type="entry name" value="NAD(P)-bd_dom"/>
</dbReference>